<dbReference type="SMART" id="SM00563">
    <property type="entry name" value="PlsC"/>
    <property type="match status" value="1"/>
</dbReference>
<dbReference type="GO" id="GO:0003841">
    <property type="term" value="F:1-acylglycerol-3-phosphate O-acyltransferase activity"/>
    <property type="evidence" value="ECO:0007669"/>
    <property type="project" value="TreeGrafter"/>
</dbReference>
<evidence type="ECO:0000256" key="2">
    <source>
        <dbReference type="ARBA" id="ARBA00022679"/>
    </source>
</evidence>
<keyword evidence="3 5" id="KW-0012">Acyltransferase</keyword>
<sequence length="207" mass="23387">MDSGYQDPPPALLSRIVRRLMLWFYKTRGWKATGAPPADRRCVVIAAPHTSNWDFVNLLGLTADLGIKVHFMGKQSLFRWPMRRFMLDMGGVPIDRSARHNTVELMAAEFKRRKEFMLVIAPEGTRSAVGQWRTGFYHIARAAGVPLVIGMMDYGKKTGGLGPAIWPTGDFRADMAKVVEFYRNTTPRHPDRAITDFETLMGADSRD</sequence>
<dbReference type="PANTHER" id="PTHR10434:SF9">
    <property type="entry name" value="PHOSPHOLIPID_GLYCEROL ACYLTRANSFERASE DOMAIN-CONTAINING PROTEIN"/>
    <property type="match status" value="1"/>
</dbReference>
<organism evidence="5 6">
    <name type="scientific">Novosphingobium arvoryzae</name>
    <dbReference type="NCBI Taxonomy" id="1256514"/>
    <lineage>
        <taxon>Bacteria</taxon>
        <taxon>Pseudomonadati</taxon>
        <taxon>Pseudomonadota</taxon>
        <taxon>Alphaproteobacteria</taxon>
        <taxon>Sphingomonadales</taxon>
        <taxon>Sphingomonadaceae</taxon>
        <taxon>Novosphingobium</taxon>
    </lineage>
</organism>
<dbReference type="AlphaFoldDB" id="A0A918RQH1"/>
<dbReference type="SUPFAM" id="SSF69593">
    <property type="entry name" value="Glycerol-3-phosphate (1)-acyltransferase"/>
    <property type="match status" value="1"/>
</dbReference>
<keyword evidence="2" id="KW-0808">Transferase</keyword>
<dbReference type="PANTHER" id="PTHR10434">
    <property type="entry name" value="1-ACYL-SN-GLYCEROL-3-PHOSPHATE ACYLTRANSFERASE"/>
    <property type="match status" value="1"/>
</dbReference>
<evidence type="ECO:0000313" key="6">
    <source>
        <dbReference type="Proteomes" id="UP000634139"/>
    </source>
</evidence>
<reference evidence="5" key="2">
    <citation type="submission" date="2020-09" db="EMBL/GenBank/DDBJ databases">
        <authorList>
            <person name="Sun Q."/>
            <person name="Kim S."/>
        </authorList>
    </citation>
    <scope>NUCLEOTIDE SEQUENCE</scope>
    <source>
        <strain evidence="5">KCTC 32422</strain>
    </source>
</reference>
<comment type="caution">
    <text evidence="5">The sequence shown here is derived from an EMBL/GenBank/DDBJ whole genome shotgun (WGS) entry which is preliminary data.</text>
</comment>
<evidence type="ECO:0000259" key="4">
    <source>
        <dbReference type="SMART" id="SM00563"/>
    </source>
</evidence>
<dbReference type="EMBL" id="BMZD01000009">
    <property type="protein sequence ID" value="GHA05925.1"/>
    <property type="molecule type" value="Genomic_DNA"/>
</dbReference>
<gene>
    <name evidence="5" type="ORF">GCM10011617_28610</name>
</gene>
<dbReference type="Pfam" id="PF01553">
    <property type="entry name" value="Acyltransferase"/>
    <property type="match status" value="1"/>
</dbReference>
<dbReference type="InterPro" id="IPR002123">
    <property type="entry name" value="Plipid/glycerol_acylTrfase"/>
</dbReference>
<comment type="pathway">
    <text evidence="1">Lipid metabolism.</text>
</comment>
<proteinExistence type="predicted"/>
<keyword evidence="6" id="KW-1185">Reference proteome</keyword>
<dbReference type="CDD" id="cd07988">
    <property type="entry name" value="LPLAT_ABO13168-like"/>
    <property type="match status" value="1"/>
</dbReference>
<feature type="domain" description="Phospholipid/glycerol acyltransferase" evidence="4">
    <location>
        <begin position="43"/>
        <end position="152"/>
    </location>
</feature>
<dbReference type="Proteomes" id="UP000634139">
    <property type="component" value="Unassembled WGS sequence"/>
</dbReference>
<reference evidence="5" key="1">
    <citation type="journal article" date="2014" name="Int. J. Syst. Evol. Microbiol.">
        <title>Complete genome sequence of Corynebacterium casei LMG S-19264T (=DSM 44701T), isolated from a smear-ripened cheese.</title>
        <authorList>
            <consortium name="US DOE Joint Genome Institute (JGI-PGF)"/>
            <person name="Walter F."/>
            <person name="Albersmeier A."/>
            <person name="Kalinowski J."/>
            <person name="Ruckert C."/>
        </authorList>
    </citation>
    <scope>NUCLEOTIDE SEQUENCE</scope>
    <source>
        <strain evidence="5">KCTC 32422</strain>
    </source>
</reference>
<evidence type="ECO:0000313" key="5">
    <source>
        <dbReference type="EMBL" id="GHA05925.1"/>
    </source>
</evidence>
<name>A0A918RQH1_9SPHN</name>
<dbReference type="GO" id="GO:0006654">
    <property type="term" value="P:phosphatidic acid biosynthetic process"/>
    <property type="evidence" value="ECO:0007669"/>
    <property type="project" value="TreeGrafter"/>
</dbReference>
<evidence type="ECO:0000256" key="1">
    <source>
        <dbReference type="ARBA" id="ARBA00005189"/>
    </source>
</evidence>
<accession>A0A918RQH1</accession>
<protein>
    <submittedName>
        <fullName evidence="5">1-acyl-sn-glycerol-3-phosphate acyltransferase</fullName>
    </submittedName>
</protein>
<dbReference type="RefSeq" id="WP_189542741.1">
    <property type="nucleotide sequence ID" value="NZ_BMZD01000009.1"/>
</dbReference>
<evidence type="ECO:0000256" key="3">
    <source>
        <dbReference type="ARBA" id="ARBA00023315"/>
    </source>
</evidence>